<dbReference type="PANTHER" id="PTHR10502">
    <property type="entry name" value="ANNEXIN"/>
    <property type="match status" value="1"/>
</dbReference>
<dbReference type="FunFam" id="1.10.220.10:FF:000003">
    <property type="entry name" value="Annexin"/>
    <property type="match status" value="1"/>
</dbReference>
<evidence type="ECO:0000313" key="12">
    <source>
        <dbReference type="Ensembl" id="ENSSMAP00000063480.1"/>
    </source>
</evidence>
<dbReference type="InterPro" id="IPR018502">
    <property type="entry name" value="Annexin_repeat"/>
</dbReference>
<gene>
    <name evidence="12" type="primary">ANXA5</name>
</gene>
<dbReference type="GO" id="GO:0005886">
    <property type="term" value="C:plasma membrane"/>
    <property type="evidence" value="ECO:0007669"/>
    <property type="project" value="TreeGrafter"/>
</dbReference>
<dbReference type="InterPro" id="IPR001464">
    <property type="entry name" value="Annexin"/>
</dbReference>
<keyword evidence="2" id="KW-0597">Phosphoprotein</keyword>
<dbReference type="GO" id="GO:0042589">
    <property type="term" value="C:zymogen granule membrane"/>
    <property type="evidence" value="ECO:0007669"/>
    <property type="project" value="UniProtKB-SubCell"/>
</dbReference>
<dbReference type="AlphaFoldDB" id="A0A8D3DVC1"/>
<dbReference type="Pfam" id="PF00191">
    <property type="entry name" value="Annexin"/>
    <property type="match status" value="4"/>
</dbReference>
<dbReference type="InterPro" id="IPR037104">
    <property type="entry name" value="Annexin_sf"/>
</dbReference>
<evidence type="ECO:0000256" key="6">
    <source>
        <dbReference type="ARBA" id="ARBA00023216"/>
    </source>
</evidence>
<evidence type="ECO:0000256" key="5">
    <source>
        <dbReference type="ARBA" id="ARBA00022990"/>
    </source>
</evidence>
<accession>A0A8D3DVC1</accession>
<evidence type="ECO:0000313" key="13">
    <source>
        <dbReference type="Proteomes" id="UP000694558"/>
    </source>
</evidence>
<keyword evidence="3 10" id="KW-0677">Repeat</keyword>
<dbReference type="FunFam" id="1.10.220.10:FF:000002">
    <property type="entry name" value="Annexin"/>
    <property type="match status" value="1"/>
</dbReference>
<evidence type="ECO:0000256" key="11">
    <source>
        <dbReference type="SAM" id="MobiDB-lite"/>
    </source>
</evidence>
<organism evidence="12 13">
    <name type="scientific">Scophthalmus maximus</name>
    <name type="common">Turbot</name>
    <name type="synonym">Psetta maxima</name>
    <dbReference type="NCBI Taxonomy" id="52904"/>
    <lineage>
        <taxon>Eukaryota</taxon>
        <taxon>Metazoa</taxon>
        <taxon>Chordata</taxon>
        <taxon>Craniata</taxon>
        <taxon>Vertebrata</taxon>
        <taxon>Euteleostomi</taxon>
        <taxon>Actinopterygii</taxon>
        <taxon>Neopterygii</taxon>
        <taxon>Teleostei</taxon>
        <taxon>Neoteleostei</taxon>
        <taxon>Acanthomorphata</taxon>
        <taxon>Carangaria</taxon>
        <taxon>Pleuronectiformes</taxon>
        <taxon>Pleuronectoidei</taxon>
        <taxon>Scophthalmidae</taxon>
        <taxon>Scophthalmus</taxon>
    </lineage>
</organism>
<comment type="domain">
    <text evidence="10">A pair of annexin repeats may form one binding site for calcium and phospholipid.</text>
</comment>
<evidence type="ECO:0000256" key="8">
    <source>
        <dbReference type="ARBA" id="ARBA00023329"/>
    </source>
</evidence>
<keyword evidence="8" id="KW-0968">Cytoplasmic vesicle</keyword>
<evidence type="ECO:0000256" key="7">
    <source>
        <dbReference type="ARBA" id="ARBA00023302"/>
    </source>
</evidence>
<dbReference type="FunFam" id="1.10.220.10:FF:000001">
    <property type="entry name" value="Annexin"/>
    <property type="match status" value="1"/>
</dbReference>
<dbReference type="GO" id="GO:0005544">
    <property type="term" value="F:calcium-dependent phospholipid binding"/>
    <property type="evidence" value="ECO:0007669"/>
    <property type="project" value="UniProtKB-KW"/>
</dbReference>
<protein>
    <recommendedName>
        <fullName evidence="10">Annexin</fullName>
    </recommendedName>
</protein>
<dbReference type="GO" id="GO:0005509">
    <property type="term" value="F:calcium ion binding"/>
    <property type="evidence" value="ECO:0007669"/>
    <property type="project" value="InterPro"/>
</dbReference>
<dbReference type="GO" id="GO:0001786">
    <property type="term" value="F:phosphatidylserine binding"/>
    <property type="evidence" value="ECO:0007669"/>
    <property type="project" value="TreeGrafter"/>
</dbReference>
<evidence type="ECO:0000256" key="10">
    <source>
        <dbReference type="RuleBase" id="RU003540"/>
    </source>
</evidence>
<dbReference type="Gene3D" id="1.10.220.10">
    <property type="entry name" value="Annexin"/>
    <property type="match status" value="4"/>
</dbReference>
<dbReference type="PANTHER" id="PTHR10502:SF135">
    <property type="entry name" value="ANNEXIN"/>
    <property type="match status" value="1"/>
</dbReference>
<keyword evidence="6 10" id="KW-0041">Annexin</keyword>
<dbReference type="SMART" id="SM00335">
    <property type="entry name" value="ANX"/>
    <property type="match status" value="4"/>
</dbReference>
<reference evidence="12" key="1">
    <citation type="submission" date="2023-05" db="EMBL/GenBank/DDBJ databases">
        <title>High-quality long-read genome of Scophthalmus maximus.</title>
        <authorList>
            <person name="Lien S."/>
            <person name="Martinez P."/>
        </authorList>
    </citation>
    <scope>NUCLEOTIDE SEQUENCE [LARGE SCALE GENOMIC DNA]</scope>
</reference>
<feature type="region of interest" description="Disordered" evidence="11">
    <location>
        <begin position="412"/>
        <end position="445"/>
    </location>
</feature>
<evidence type="ECO:0000256" key="1">
    <source>
        <dbReference type="ARBA" id="ARBA00007831"/>
    </source>
</evidence>
<dbReference type="GO" id="GO:0005634">
    <property type="term" value="C:nucleus"/>
    <property type="evidence" value="ECO:0007669"/>
    <property type="project" value="TreeGrafter"/>
</dbReference>
<dbReference type="PROSITE" id="PS51897">
    <property type="entry name" value="ANNEXIN_2"/>
    <property type="match status" value="4"/>
</dbReference>
<dbReference type="PRINTS" id="PR00196">
    <property type="entry name" value="ANNEXIN"/>
</dbReference>
<reference evidence="12" key="2">
    <citation type="submission" date="2025-08" db="UniProtKB">
        <authorList>
            <consortium name="Ensembl"/>
        </authorList>
    </citation>
    <scope>IDENTIFICATION</scope>
</reference>
<dbReference type="SUPFAM" id="SSF47874">
    <property type="entry name" value="Annexin"/>
    <property type="match status" value="1"/>
</dbReference>
<comment type="subcellular location">
    <subcellularLocation>
        <location evidence="9">Zymogen granule membrane</location>
        <topology evidence="9">Peripheral membrane protein</topology>
    </subcellularLocation>
</comment>
<keyword evidence="5" id="KW-0007">Acetylation</keyword>
<comment type="similarity">
    <text evidence="1 10">Belongs to the annexin family.</text>
</comment>
<dbReference type="FunFam" id="1.10.220.10:FF:000004">
    <property type="entry name" value="Annexin"/>
    <property type="match status" value="1"/>
</dbReference>
<dbReference type="InterPro" id="IPR018252">
    <property type="entry name" value="Annexin_repeat_CS"/>
</dbReference>
<keyword evidence="4 10" id="KW-0106">Calcium</keyword>
<name>A0A8D3DVC1_SCOMX</name>
<dbReference type="InterPro" id="IPR002391">
    <property type="entry name" value="ANX4"/>
</dbReference>
<feature type="compositionally biased region" description="Basic and acidic residues" evidence="11">
    <location>
        <begin position="417"/>
        <end position="432"/>
    </location>
</feature>
<dbReference type="Proteomes" id="UP000694558">
    <property type="component" value="Chromosome 13"/>
</dbReference>
<evidence type="ECO:0000256" key="3">
    <source>
        <dbReference type="ARBA" id="ARBA00022737"/>
    </source>
</evidence>
<dbReference type="Ensembl" id="ENSSMAT00000057130.1">
    <property type="protein sequence ID" value="ENSSMAP00000063480.1"/>
    <property type="gene ID" value="ENSSMAG00000008545.2"/>
</dbReference>
<dbReference type="PRINTS" id="PR00200">
    <property type="entry name" value="ANNEXINIV"/>
</dbReference>
<evidence type="ECO:0000256" key="4">
    <source>
        <dbReference type="ARBA" id="ARBA00022837"/>
    </source>
</evidence>
<keyword evidence="7 10" id="KW-0111">Calcium/phospholipid-binding</keyword>
<dbReference type="PROSITE" id="PS00223">
    <property type="entry name" value="ANNEXIN_1"/>
    <property type="match status" value="2"/>
</dbReference>
<evidence type="ECO:0000256" key="2">
    <source>
        <dbReference type="ARBA" id="ARBA00022553"/>
    </source>
</evidence>
<dbReference type="GeneTree" id="ENSGT00940000155988"/>
<evidence type="ECO:0000256" key="9">
    <source>
        <dbReference type="ARBA" id="ARBA00024321"/>
    </source>
</evidence>
<proteinExistence type="inferred from homology"/>
<sequence>MAFRGSVRPFVNFDASRDAEFLHRAMKGVGTDEDAILMLLAARSNDQRQQIKAAYKKAYGKDLVGALKSELGGLLESVIVALMTPPDSYDASQLHKAIKGAGTNDEVLIEILASRTGEEIKRIIKVYKTEFGGKLEKDICGDTSGHYQKLLVILLQGNREEEVDEGKIENDAEDLYAAGEGKFGTDEEKFIAILGNRSAEHLRKVFAAYKKLCGSDIEDSIRGETAGNLENLLLAVVKCARGVPEYFAEVLFKSMRRAGTDDDALMRIMVSRSEVDMLDIRASFKKMHGASLHTTIQVPLLLQRPRDLLPVEFDVGRVPGTQGRSGNVFAADARAPLPARGPQDEEVVARRGPGALGLVFGHQLPLDGLRGGGFGRAAHLGPRPVLVPVTSVRPSPPPAVTLLTAARHQLVGNAGQHQEDSDVGEESHETSKRGPCKRMSWDLHI</sequence>